<keyword evidence="1" id="KW-0812">Transmembrane</keyword>
<sequence length="279" mass="31924">MLSILISLAFSIALVVTCAVTDVRTGTTVFFGIFGFIAAQFLVGFLVRKKTTAVQNELQALLTQGQQRLQRKVQQFQSKPGGNIKLMQRQIEAGQMEIVKGALDFTDRFEPFRKWNLLMGRQIATMRLQFLYQLKEFKQVDEIFAAGGLFRGPMLMDPMPVSMKMARQYKKGDVAGVEKTFKRYVKWFRGDRGTLLYGLMSWVLVKEGEPEKARQLLLKAKDATGNETFSYNWERLSNNKEKSFSNAGLGDEWYGLHLEKPPAPKQQRMRGNAQNARRF</sequence>
<proteinExistence type="predicted"/>
<dbReference type="AlphaFoldDB" id="A0A6C2UKT9"/>
<organism evidence="2 3">
    <name type="scientific">Pontiella sulfatireligans</name>
    <dbReference type="NCBI Taxonomy" id="2750658"/>
    <lineage>
        <taxon>Bacteria</taxon>
        <taxon>Pseudomonadati</taxon>
        <taxon>Kiritimatiellota</taxon>
        <taxon>Kiritimatiellia</taxon>
        <taxon>Kiritimatiellales</taxon>
        <taxon>Pontiellaceae</taxon>
        <taxon>Pontiella</taxon>
    </lineage>
</organism>
<dbReference type="EMBL" id="CAAHFH010000001">
    <property type="protein sequence ID" value="VGO20503.1"/>
    <property type="molecule type" value="Genomic_DNA"/>
</dbReference>
<keyword evidence="3" id="KW-1185">Reference proteome</keyword>
<reference evidence="2 3" key="1">
    <citation type="submission" date="2019-04" db="EMBL/GenBank/DDBJ databases">
        <authorList>
            <person name="Van Vliet M D."/>
        </authorList>
    </citation>
    <scope>NUCLEOTIDE SEQUENCE [LARGE SCALE GENOMIC DNA]</scope>
    <source>
        <strain evidence="2 3">F21</strain>
    </source>
</reference>
<evidence type="ECO:0000313" key="3">
    <source>
        <dbReference type="Proteomes" id="UP000346198"/>
    </source>
</evidence>
<dbReference type="Proteomes" id="UP000346198">
    <property type="component" value="Unassembled WGS sequence"/>
</dbReference>
<protein>
    <submittedName>
        <fullName evidence="2">Uncharacterized protein</fullName>
    </submittedName>
</protein>
<evidence type="ECO:0000256" key="1">
    <source>
        <dbReference type="SAM" id="Phobius"/>
    </source>
</evidence>
<keyword evidence="1" id="KW-1133">Transmembrane helix</keyword>
<name>A0A6C2UKT9_9BACT</name>
<evidence type="ECO:0000313" key="2">
    <source>
        <dbReference type="EMBL" id="VGO20503.1"/>
    </source>
</evidence>
<gene>
    <name evidence="2" type="ORF">SCARR_02566</name>
</gene>
<feature type="transmembrane region" description="Helical" evidence="1">
    <location>
        <begin position="29"/>
        <end position="47"/>
    </location>
</feature>
<keyword evidence="1" id="KW-0472">Membrane</keyword>
<accession>A0A6C2UKT9</accession>
<dbReference type="RefSeq" id="WP_136061909.1">
    <property type="nucleotide sequence ID" value="NZ_CAAHFH010000001.1"/>
</dbReference>